<evidence type="ECO:0000256" key="1">
    <source>
        <dbReference type="SAM" id="Phobius"/>
    </source>
</evidence>
<dbReference type="Proteomes" id="UP001257914">
    <property type="component" value="Unassembled WGS sequence"/>
</dbReference>
<reference evidence="2 3" key="1">
    <citation type="submission" date="2023-10" db="EMBL/GenBank/DDBJ databases">
        <title>Psychrosphaera aquimaarina strain SW33 isolated from seawater.</title>
        <authorList>
            <person name="Bayburt H."/>
            <person name="Kim J.M."/>
            <person name="Choi B.J."/>
            <person name="Jeon C.O."/>
        </authorList>
    </citation>
    <scope>NUCLEOTIDE SEQUENCE [LARGE SCALE GENOMIC DNA]</scope>
    <source>
        <strain evidence="2 3">KCTC 52743</strain>
    </source>
</reference>
<comment type="caution">
    <text evidence="2">The sequence shown here is derived from an EMBL/GenBank/DDBJ whole genome shotgun (WGS) entry which is preliminary data.</text>
</comment>
<keyword evidence="1" id="KW-0812">Transmembrane</keyword>
<dbReference type="RefSeq" id="WP_315947732.1">
    <property type="nucleotide sequence ID" value="NZ_JAWCUA010000010.1"/>
</dbReference>
<evidence type="ECO:0000313" key="3">
    <source>
        <dbReference type="Proteomes" id="UP001257914"/>
    </source>
</evidence>
<keyword evidence="1" id="KW-1133">Transmembrane helix</keyword>
<sequence>MSLVKNFIDRMFNLTKFISYGLLILIVVVSIILITEPSMACSTNYDYQKSRVVEHIESKGWSTEHLSPIENPKGECEAMFLFKNDQEHIQYTVAGGYKVTWWDFNERGE</sequence>
<protein>
    <submittedName>
        <fullName evidence="2">Uncharacterized protein</fullName>
    </submittedName>
</protein>
<name>A0ABU3R371_9GAMM</name>
<proteinExistence type="predicted"/>
<dbReference type="EMBL" id="JAWCUA010000010">
    <property type="protein sequence ID" value="MDU0114127.1"/>
    <property type="molecule type" value="Genomic_DNA"/>
</dbReference>
<keyword evidence="1" id="KW-0472">Membrane</keyword>
<feature type="transmembrane region" description="Helical" evidence="1">
    <location>
        <begin position="12"/>
        <end position="34"/>
    </location>
</feature>
<accession>A0ABU3R371</accession>
<gene>
    <name evidence="2" type="ORF">RT723_14225</name>
</gene>
<organism evidence="2 3">
    <name type="scientific">Psychrosphaera aquimarina</name>
    <dbReference type="NCBI Taxonomy" id="2044854"/>
    <lineage>
        <taxon>Bacteria</taxon>
        <taxon>Pseudomonadati</taxon>
        <taxon>Pseudomonadota</taxon>
        <taxon>Gammaproteobacteria</taxon>
        <taxon>Alteromonadales</taxon>
        <taxon>Pseudoalteromonadaceae</taxon>
        <taxon>Psychrosphaera</taxon>
    </lineage>
</organism>
<evidence type="ECO:0000313" key="2">
    <source>
        <dbReference type="EMBL" id="MDU0114127.1"/>
    </source>
</evidence>
<keyword evidence="3" id="KW-1185">Reference proteome</keyword>